<name>A0A5C3Q9F4_9AGAR</name>
<organism evidence="2 3">
    <name type="scientific">Pterulicium gracile</name>
    <dbReference type="NCBI Taxonomy" id="1884261"/>
    <lineage>
        <taxon>Eukaryota</taxon>
        <taxon>Fungi</taxon>
        <taxon>Dikarya</taxon>
        <taxon>Basidiomycota</taxon>
        <taxon>Agaricomycotina</taxon>
        <taxon>Agaricomycetes</taxon>
        <taxon>Agaricomycetidae</taxon>
        <taxon>Agaricales</taxon>
        <taxon>Pleurotineae</taxon>
        <taxon>Pterulaceae</taxon>
        <taxon>Pterulicium</taxon>
    </lineage>
</organism>
<protein>
    <submittedName>
        <fullName evidence="2">Uncharacterized protein</fullName>
    </submittedName>
</protein>
<dbReference type="EMBL" id="ML178838">
    <property type="protein sequence ID" value="TFK98704.1"/>
    <property type="molecule type" value="Genomic_DNA"/>
</dbReference>
<dbReference type="AlphaFoldDB" id="A0A5C3Q9F4"/>
<feature type="compositionally biased region" description="Low complexity" evidence="1">
    <location>
        <begin position="190"/>
        <end position="200"/>
    </location>
</feature>
<feature type="compositionally biased region" description="Pro residues" evidence="1">
    <location>
        <begin position="151"/>
        <end position="162"/>
    </location>
</feature>
<feature type="compositionally biased region" description="Polar residues" evidence="1">
    <location>
        <begin position="93"/>
        <end position="103"/>
    </location>
</feature>
<feature type="compositionally biased region" description="Polar residues" evidence="1">
    <location>
        <begin position="480"/>
        <end position="503"/>
    </location>
</feature>
<feature type="compositionally biased region" description="Polar residues" evidence="1">
    <location>
        <begin position="353"/>
        <end position="367"/>
    </location>
</feature>
<evidence type="ECO:0000313" key="2">
    <source>
        <dbReference type="EMBL" id="TFK98704.1"/>
    </source>
</evidence>
<evidence type="ECO:0000313" key="3">
    <source>
        <dbReference type="Proteomes" id="UP000305067"/>
    </source>
</evidence>
<dbReference type="STRING" id="1884261.A0A5C3Q9F4"/>
<feature type="compositionally biased region" description="Low complexity" evidence="1">
    <location>
        <begin position="326"/>
        <end position="338"/>
    </location>
</feature>
<feature type="compositionally biased region" description="Polar residues" evidence="1">
    <location>
        <begin position="41"/>
        <end position="53"/>
    </location>
</feature>
<gene>
    <name evidence="2" type="ORF">BDV98DRAFT_202588</name>
</gene>
<proteinExistence type="predicted"/>
<feature type="compositionally biased region" description="Low complexity" evidence="1">
    <location>
        <begin position="107"/>
        <end position="150"/>
    </location>
</feature>
<dbReference type="Proteomes" id="UP000305067">
    <property type="component" value="Unassembled WGS sequence"/>
</dbReference>
<reference evidence="2 3" key="1">
    <citation type="journal article" date="2019" name="Nat. Ecol. Evol.">
        <title>Megaphylogeny resolves global patterns of mushroom evolution.</title>
        <authorList>
            <person name="Varga T."/>
            <person name="Krizsan K."/>
            <person name="Foldi C."/>
            <person name="Dima B."/>
            <person name="Sanchez-Garcia M."/>
            <person name="Sanchez-Ramirez S."/>
            <person name="Szollosi G.J."/>
            <person name="Szarkandi J.G."/>
            <person name="Papp V."/>
            <person name="Albert L."/>
            <person name="Andreopoulos W."/>
            <person name="Angelini C."/>
            <person name="Antonin V."/>
            <person name="Barry K.W."/>
            <person name="Bougher N.L."/>
            <person name="Buchanan P."/>
            <person name="Buyck B."/>
            <person name="Bense V."/>
            <person name="Catcheside P."/>
            <person name="Chovatia M."/>
            <person name="Cooper J."/>
            <person name="Damon W."/>
            <person name="Desjardin D."/>
            <person name="Finy P."/>
            <person name="Geml J."/>
            <person name="Haridas S."/>
            <person name="Hughes K."/>
            <person name="Justo A."/>
            <person name="Karasinski D."/>
            <person name="Kautmanova I."/>
            <person name="Kiss B."/>
            <person name="Kocsube S."/>
            <person name="Kotiranta H."/>
            <person name="LaButti K.M."/>
            <person name="Lechner B.E."/>
            <person name="Liimatainen K."/>
            <person name="Lipzen A."/>
            <person name="Lukacs Z."/>
            <person name="Mihaltcheva S."/>
            <person name="Morgado L.N."/>
            <person name="Niskanen T."/>
            <person name="Noordeloos M.E."/>
            <person name="Ohm R.A."/>
            <person name="Ortiz-Santana B."/>
            <person name="Ovrebo C."/>
            <person name="Racz N."/>
            <person name="Riley R."/>
            <person name="Savchenko A."/>
            <person name="Shiryaev A."/>
            <person name="Soop K."/>
            <person name="Spirin V."/>
            <person name="Szebenyi C."/>
            <person name="Tomsovsky M."/>
            <person name="Tulloss R.E."/>
            <person name="Uehling J."/>
            <person name="Grigoriev I.V."/>
            <person name="Vagvolgyi C."/>
            <person name="Papp T."/>
            <person name="Martin F.M."/>
            <person name="Miettinen O."/>
            <person name="Hibbett D.S."/>
            <person name="Nagy L.G."/>
        </authorList>
    </citation>
    <scope>NUCLEOTIDE SEQUENCE [LARGE SCALE GENOMIC DNA]</scope>
    <source>
        <strain evidence="2 3">CBS 309.79</strain>
    </source>
</reference>
<evidence type="ECO:0000256" key="1">
    <source>
        <dbReference type="SAM" id="MobiDB-lite"/>
    </source>
</evidence>
<accession>A0A5C3Q9F4</accession>
<keyword evidence="3" id="KW-1185">Reference proteome</keyword>
<sequence length="503" mass="52418">MPDGALVPQHSRNDSEYSDIPDTPHDMPLLQPDGQDPFRTPSRNTGTRSQRVSFDTPPSVEDTPVQDRVPNSQTVLDPRGEAPPYFEVVDLSESASPPTQRPDQPQADTSSASAANSAAPDSPTPARRSGLRSLFSSRMSTTASPSSPASPTSPPVVPPPPTDRSETPASHLAHSREQSRSRASSHRPSHSASGSLLSLSPFRTISRQKSITSMNNHLTSPSMISLSSISSPLTHTVTRTEFTYPKSGPTPQQLKLISSREAFTKFGMPYGEDAIAYAATSSRVDLQPPPGFEEVLGPSNRPTTASSSGSEDESEAAQHESGGAQSVPTSGSGSATSPPQGPSESHGLPEPHSQPQSSGDQNTTTNGPVDGTASEPNDTAATSSQLGSSSQSASAPTTSGPSTAPASVSVVPPTPLQDTTQLAQAPPPTSFRFPAESRPESRASMTSFETAAETIGAGASDSDDDDSSLGGRATPPTPRMQPSHTLESTDATITQRSRGLQSR</sequence>
<feature type="region of interest" description="Disordered" evidence="1">
    <location>
        <begin position="1"/>
        <end position="201"/>
    </location>
</feature>
<dbReference type="OrthoDB" id="2804493at2759"/>
<feature type="compositionally biased region" description="Low complexity" evidence="1">
    <location>
        <begin position="379"/>
        <end position="411"/>
    </location>
</feature>
<feature type="region of interest" description="Disordered" evidence="1">
    <location>
        <begin position="281"/>
        <end position="503"/>
    </location>
</feature>